<evidence type="ECO:0000313" key="2">
    <source>
        <dbReference type="EMBL" id="KAJ6958629.1"/>
    </source>
</evidence>
<comment type="caution">
    <text evidence="2">The sequence shown here is derived from an EMBL/GenBank/DDBJ whole genome shotgun (WGS) entry which is preliminary data.</text>
</comment>
<evidence type="ECO:0000256" key="1">
    <source>
        <dbReference type="SAM" id="MobiDB-lite"/>
    </source>
</evidence>
<accession>A0AAD6PSF7</accession>
<evidence type="ECO:0000313" key="3">
    <source>
        <dbReference type="Proteomes" id="UP001164929"/>
    </source>
</evidence>
<keyword evidence="3" id="KW-1185">Reference proteome</keyword>
<reference evidence="2 3" key="1">
    <citation type="journal article" date="2023" name="Mol. Ecol. Resour.">
        <title>Chromosome-level genome assembly of a triploid poplar Populus alba 'Berolinensis'.</title>
        <authorList>
            <person name="Chen S."/>
            <person name="Yu Y."/>
            <person name="Wang X."/>
            <person name="Wang S."/>
            <person name="Zhang T."/>
            <person name="Zhou Y."/>
            <person name="He R."/>
            <person name="Meng N."/>
            <person name="Wang Y."/>
            <person name="Liu W."/>
            <person name="Liu Z."/>
            <person name="Liu J."/>
            <person name="Guo Q."/>
            <person name="Huang H."/>
            <person name="Sederoff R.R."/>
            <person name="Wang G."/>
            <person name="Qu G."/>
            <person name="Chen S."/>
        </authorList>
    </citation>
    <scope>NUCLEOTIDE SEQUENCE [LARGE SCALE GENOMIC DNA]</scope>
    <source>
        <strain evidence="2">SC-2020</strain>
    </source>
</reference>
<name>A0AAD6PSF7_9ROSI</name>
<dbReference type="Proteomes" id="UP001164929">
    <property type="component" value="Chromosome 18"/>
</dbReference>
<dbReference type="AlphaFoldDB" id="A0AAD6PSF7"/>
<sequence length="34" mass="3741">MNTFLASTMADPPLDVDLNKQASTQETLKHNVPL</sequence>
<organism evidence="2 3">
    <name type="scientific">Populus alba x Populus x berolinensis</name>
    <dbReference type="NCBI Taxonomy" id="444605"/>
    <lineage>
        <taxon>Eukaryota</taxon>
        <taxon>Viridiplantae</taxon>
        <taxon>Streptophyta</taxon>
        <taxon>Embryophyta</taxon>
        <taxon>Tracheophyta</taxon>
        <taxon>Spermatophyta</taxon>
        <taxon>Magnoliopsida</taxon>
        <taxon>eudicotyledons</taxon>
        <taxon>Gunneridae</taxon>
        <taxon>Pentapetalae</taxon>
        <taxon>rosids</taxon>
        <taxon>fabids</taxon>
        <taxon>Malpighiales</taxon>
        <taxon>Salicaceae</taxon>
        <taxon>Saliceae</taxon>
        <taxon>Populus</taxon>
    </lineage>
</organism>
<proteinExistence type="predicted"/>
<protein>
    <submittedName>
        <fullName evidence="2">Uncharacterized protein</fullName>
    </submittedName>
</protein>
<dbReference type="EMBL" id="JAQIZT010000018">
    <property type="protein sequence ID" value="KAJ6958629.1"/>
    <property type="molecule type" value="Genomic_DNA"/>
</dbReference>
<gene>
    <name evidence="2" type="ORF">NC653_040316</name>
</gene>
<feature type="region of interest" description="Disordered" evidence="1">
    <location>
        <begin position="1"/>
        <end position="34"/>
    </location>
</feature>